<dbReference type="PANTHER" id="PTHR10192">
    <property type="entry name" value="MOLYBDOPTERIN BIOSYNTHESIS PROTEIN"/>
    <property type="match status" value="1"/>
</dbReference>
<name>A0ABY8VLH1_9CORY</name>
<dbReference type="Gene3D" id="3.90.105.10">
    <property type="entry name" value="Molybdopterin biosynthesis moea protein, domain 2"/>
    <property type="match status" value="1"/>
</dbReference>
<dbReference type="InterPro" id="IPR038987">
    <property type="entry name" value="MoeA-like"/>
</dbReference>
<dbReference type="NCBIfam" id="TIGR00177">
    <property type="entry name" value="molyb_syn"/>
    <property type="match status" value="1"/>
</dbReference>
<evidence type="ECO:0000256" key="2">
    <source>
        <dbReference type="ARBA" id="ARBA00005046"/>
    </source>
</evidence>
<gene>
    <name evidence="10" type="ORF">QP029_09690</name>
</gene>
<dbReference type="NCBIfam" id="NF045515">
    <property type="entry name" value="Glp_gephyrin"/>
    <property type="match status" value="1"/>
</dbReference>
<dbReference type="Gene3D" id="3.40.980.10">
    <property type="entry name" value="MoaB/Mog-like domain"/>
    <property type="match status" value="1"/>
</dbReference>
<evidence type="ECO:0000313" key="10">
    <source>
        <dbReference type="EMBL" id="WIM69518.1"/>
    </source>
</evidence>
<dbReference type="SMART" id="SM00852">
    <property type="entry name" value="MoCF_biosynth"/>
    <property type="match status" value="1"/>
</dbReference>
<comment type="catalytic activity">
    <reaction evidence="6">
        <text>adenylyl-molybdopterin + molybdate = Mo-molybdopterin + AMP + H(+)</text>
        <dbReference type="Rhea" id="RHEA:35047"/>
        <dbReference type="ChEBI" id="CHEBI:15378"/>
        <dbReference type="ChEBI" id="CHEBI:36264"/>
        <dbReference type="ChEBI" id="CHEBI:62727"/>
        <dbReference type="ChEBI" id="CHEBI:71302"/>
        <dbReference type="ChEBI" id="CHEBI:456215"/>
        <dbReference type="EC" id="2.10.1.1"/>
    </reaction>
</comment>
<dbReference type="PANTHER" id="PTHR10192:SF5">
    <property type="entry name" value="GEPHYRIN"/>
    <property type="match status" value="1"/>
</dbReference>
<protein>
    <recommendedName>
        <fullName evidence="7">Molybdopterin molybdenumtransferase</fullName>
        <ecNumber evidence="7">2.10.1.1</ecNumber>
    </recommendedName>
</protein>
<dbReference type="InterPro" id="IPR036135">
    <property type="entry name" value="MoeA_linker/N_sf"/>
</dbReference>
<keyword evidence="7" id="KW-0479">Metal-binding</keyword>
<keyword evidence="4 7" id="KW-0500">Molybdenum</keyword>
<keyword evidence="7" id="KW-0808">Transferase</keyword>
<accession>A0ABY8VLH1</accession>
<evidence type="ECO:0000256" key="4">
    <source>
        <dbReference type="ARBA" id="ARBA00022505"/>
    </source>
</evidence>
<evidence type="ECO:0000313" key="11">
    <source>
        <dbReference type="Proteomes" id="UP001238805"/>
    </source>
</evidence>
<evidence type="ECO:0000256" key="3">
    <source>
        <dbReference type="ARBA" id="ARBA00010763"/>
    </source>
</evidence>
<dbReference type="SUPFAM" id="SSF53218">
    <property type="entry name" value="Molybdenum cofactor biosynthesis proteins"/>
    <property type="match status" value="1"/>
</dbReference>
<dbReference type="SUPFAM" id="SSF63882">
    <property type="entry name" value="MoeA N-terminal region -like"/>
    <property type="match status" value="1"/>
</dbReference>
<dbReference type="InterPro" id="IPR001453">
    <property type="entry name" value="MoaB/Mog_dom"/>
</dbReference>
<comment type="pathway">
    <text evidence="2 7">Cofactor biosynthesis; molybdopterin biosynthesis.</text>
</comment>
<comment type="cofactor">
    <cofactor evidence="7">
        <name>Mg(2+)</name>
        <dbReference type="ChEBI" id="CHEBI:18420"/>
    </cofactor>
</comment>
<organism evidence="10 11">
    <name type="scientific">Corynebacterium suedekumii</name>
    <dbReference type="NCBI Taxonomy" id="3049801"/>
    <lineage>
        <taxon>Bacteria</taxon>
        <taxon>Bacillati</taxon>
        <taxon>Actinomycetota</taxon>
        <taxon>Actinomycetes</taxon>
        <taxon>Mycobacteriales</taxon>
        <taxon>Corynebacteriaceae</taxon>
        <taxon>Corynebacterium</taxon>
    </lineage>
</organism>
<feature type="domain" description="MoaB/Mog" evidence="9">
    <location>
        <begin position="183"/>
        <end position="318"/>
    </location>
</feature>
<dbReference type="SUPFAM" id="SSF63867">
    <property type="entry name" value="MoeA C-terminal domain-like"/>
    <property type="match status" value="1"/>
</dbReference>
<proteinExistence type="inferred from homology"/>
<evidence type="ECO:0000256" key="6">
    <source>
        <dbReference type="ARBA" id="ARBA00047317"/>
    </source>
</evidence>
<evidence type="ECO:0000259" key="9">
    <source>
        <dbReference type="SMART" id="SM00852"/>
    </source>
</evidence>
<dbReference type="EC" id="2.10.1.1" evidence="7"/>
<comment type="function">
    <text evidence="1 7">Catalyzes the insertion of molybdate into adenylated molybdopterin with the concomitant release of AMP.</text>
</comment>
<dbReference type="InterPro" id="IPR036688">
    <property type="entry name" value="MoeA_C_domain_IV_sf"/>
</dbReference>
<dbReference type="Pfam" id="PF03454">
    <property type="entry name" value="MoeA_C"/>
    <property type="match status" value="1"/>
</dbReference>
<dbReference type="Gene3D" id="2.40.340.10">
    <property type="entry name" value="MoeA, C-terminal, domain IV"/>
    <property type="match status" value="1"/>
</dbReference>
<dbReference type="InterPro" id="IPR036425">
    <property type="entry name" value="MoaB/Mog-like_dom_sf"/>
</dbReference>
<dbReference type="EMBL" id="CP126970">
    <property type="protein sequence ID" value="WIM69518.1"/>
    <property type="molecule type" value="Genomic_DNA"/>
</dbReference>
<dbReference type="Pfam" id="PF00994">
    <property type="entry name" value="MoCF_biosynth"/>
    <property type="match status" value="1"/>
</dbReference>
<dbReference type="RefSeq" id="WP_284874112.1">
    <property type="nucleotide sequence ID" value="NZ_CP126970.1"/>
</dbReference>
<dbReference type="Pfam" id="PF03453">
    <property type="entry name" value="MoeA_N"/>
    <property type="match status" value="1"/>
</dbReference>
<dbReference type="Proteomes" id="UP001238805">
    <property type="component" value="Chromosome"/>
</dbReference>
<evidence type="ECO:0000256" key="5">
    <source>
        <dbReference type="ARBA" id="ARBA00023150"/>
    </source>
</evidence>
<sequence length="412" mass="41857">MRSITEHLAAAHALAVPGTPVTVPVDRALGLVLAAPPVAQLPVPPFSNSAVDGFLVRDADLAGPGPWSLPVAGDVPAGAAAREVTPGHALRIMTGAPVGDEHAGVRVIPVEDTDIAPGPGPLPAVVTVDAVHRDRNHIRRAGENTAVGEEVMPIGTRIDAGALAALVSCGIPSVTVHPRPRVAVLSSGDELVDPGTTPGAGQLPDSNRPMITALLAELGVTATNMHAGDDTRAFGTLLDELCATHDLVITTGGVSVGAFDVVREVTGSGDMWFGPVAQRPGAPQGLGTRGGAVLMCLPGNPVAAFVSFCVYAPGVLATLAGAPTSADLWERPHVTARVADGVTLPASPERAFLAPVRLTYGRDGVTAAPFNRRSTGSHLVGSLAATDGLAVIEAGADRPETGSTVRVLLRRL</sequence>
<dbReference type="CDD" id="cd00887">
    <property type="entry name" value="MoeA"/>
    <property type="match status" value="1"/>
</dbReference>
<feature type="region of interest" description="Disordered" evidence="8">
    <location>
        <begin position="188"/>
        <end position="207"/>
    </location>
</feature>
<reference evidence="10 11" key="1">
    <citation type="submission" date="2023-05" db="EMBL/GenBank/DDBJ databases">
        <title>Corynebacterium suedekumii sp. nov. and Corynebacterium breve sp. nov. isolated from raw cow's milk.</title>
        <authorList>
            <person name="Baer M.K."/>
            <person name="Mehl L."/>
            <person name="Hellmuth R."/>
            <person name="Marke G."/>
            <person name="Lipski A."/>
        </authorList>
    </citation>
    <scope>NUCLEOTIDE SEQUENCE [LARGE SCALE GENOMIC DNA]</scope>
    <source>
        <strain evidence="10 11">LM112</strain>
    </source>
</reference>
<evidence type="ECO:0000256" key="7">
    <source>
        <dbReference type="RuleBase" id="RU365090"/>
    </source>
</evidence>
<dbReference type="Gene3D" id="2.170.190.11">
    <property type="entry name" value="Molybdopterin biosynthesis moea protein, domain 3"/>
    <property type="match status" value="1"/>
</dbReference>
<comment type="similarity">
    <text evidence="3 7">Belongs to the MoeA family.</text>
</comment>
<evidence type="ECO:0000256" key="8">
    <source>
        <dbReference type="SAM" id="MobiDB-lite"/>
    </source>
</evidence>
<keyword evidence="7" id="KW-0460">Magnesium</keyword>
<keyword evidence="5 7" id="KW-0501">Molybdenum cofactor biosynthesis</keyword>
<dbReference type="InterPro" id="IPR005111">
    <property type="entry name" value="MoeA_C_domain_IV"/>
</dbReference>
<evidence type="ECO:0000256" key="1">
    <source>
        <dbReference type="ARBA" id="ARBA00002901"/>
    </source>
</evidence>
<keyword evidence="11" id="KW-1185">Reference proteome</keyword>
<dbReference type="InterPro" id="IPR005110">
    <property type="entry name" value="MoeA_linker/N"/>
</dbReference>